<protein>
    <recommendedName>
        <fullName evidence="4">HTH-type transcriptional repressor AllR</fullName>
    </recommendedName>
    <alternativeName>
        <fullName evidence="5">Negative regulator of allantoin and glyoxylate utilization operons</fullName>
    </alternativeName>
</protein>
<sequence>MTDYIDKKESNSRSPAITRAVKILDLLASSKTGCLTQTEISVALDLAKSSTAHLLSSLEDADLVHRTAEGYMLGRKLVGLASSYLNRLDTVQEFYRFCKASPVLSTETVRIALLDKTDVIYLARFEGHAANHLTPSIGDRMPASLCAVGKAMLAKLDTQDVDLLYTGVKQLPVLTEFSIQTVTDLKQQLPVIRQQGFALENQESALGVVCLGIAVPSRGINGPKLGVSVSSVTVTFDDKRKNSLLSELDTLAALLGNPLHTRIDIQQNS</sequence>
<dbReference type="PANTHER" id="PTHR30136">
    <property type="entry name" value="HELIX-TURN-HELIX TRANSCRIPTIONAL REGULATOR, ICLR FAMILY"/>
    <property type="match status" value="1"/>
</dbReference>
<keyword evidence="1" id="KW-0805">Transcription regulation</keyword>
<dbReference type="Pfam" id="PF01614">
    <property type="entry name" value="IclR_C"/>
    <property type="match status" value="1"/>
</dbReference>
<evidence type="ECO:0000256" key="4">
    <source>
        <dbReference type="ARBA" id="ARBA00040379"/>
    </source>
</evidence>
<dbReference type="RefSeq" id="WP_038020653.1">
    <property type="nucleotide sequence ID" value="NZ_JPKR02000003.1"/>
</dbReference>
<dbReference type="OrthoDB" id="9807558at2"/>
<dbReference type="PROSITE" id="PS51078">
    <property type="entry name" value="ICLR_ED"/>
    <property type="match status" value="1"/>
</dbReference>
<keyword evidence="3" id="KW-0804">Transcription</keyword>
<dbReference type="Gene3D" id="3.30.450.40">
    <property type="match status" value="1"/>
</dbReference>
<dbReference type="InterPro" id="IPR050707">
    <property type="entry name" value="HTH_MetabolicPath_Reg"/>
</dbReference>
<evidence type="ECO:0000256" key="5">
    <source>
        <dbReference type="ARBA" id="ARBA00042627"/>
    </source>
</evidence>
<accession>A0A095T7X7</accession>
<dbReference type="InterPro" id="IPR029016">
    <property type="entry name" value="GAF-like_dom_sf"/>
</dbReference>
<dbReference type="EMBL" id="JPKR02000003">
    <property type="protein sequence ID" value="KGD72996.1"/>
    <property type="molecule type" value="Genomic_DNA"/>
</dbReference>
<dbReference type="SUPFAM" id="SSF46785">
    <property type="entry name" value="Winged helix' DNA-binding domain"/>
    <property type="match status" value="1"/>
</dbReference>
<dbReference type="PANTHER" id="PTHR30136:SF24">
    <property type="entry name" value="HTH-TYPE TRANSCRIPTIONAL REPRESSOR ALLR"/>
    <property type="match status" value="1"/>
</dbReference>
<dbReference type="Gene3D" id="1.10.10.10">
    <property type="entry name" value="Winged helix-like DNA-binding domain superfamily/Winged helix DNA-binding domain"/>
    <property type="match status" value="1"/>
</dbReference>
<dbReference type="InterPro" id="IPR014757">
    <property type="entry name" value="Tscrpt_reg_IclR_C"/>
</dbReference>
<dbReference type="AlphaFoldDB" id="A0A095T7X7"/>
<dbReference type="SUPFAM" id="SSF55781">
    <property type="entry name" value="GAF domain-like"/>
    <property type="match status" value="1"/>
</dbReference>
<proteinExistence type="predicted"/>
<comment type="caution">
    <text evidence="8">The sequence shown here is derived from an EMBL/GenBank/DDBJ whole genome shotgun (WGS) entry which is preliminary data.</text>
</comment>
<keyword evidence="9" id="KW-1185">Reference proteome</keyword>
<evidence type="ECO:0000259" key="6">
    <source>
        <dbReference type="PROSITE" id="PS51077"/>
    </source>
</evidence>
<dbReference type="Pfam" id="PF09339">
    <property type="entry name" value="HTH_IclR"/>
    <property type="match status" value="1"/>
</dbReference>
<dbReference type="STRING" id="642227.HA49_12375"/>
<evidence type="ECO:0000256" key="3">
    <source>
        <dbReference type="ARBA" id="ARBA00023163"/>
    </source>
</evidence>
<evidence type="ECO:0000259" key="7">
    <source>
        <dbReference type="PROSITE" id="PS51078"/>
    </source>
</evidence>
<gene>
    <name evidence="8" type="ORF">HA49_12375</name>
</gene>
<evidence type="ECO:0000313" key="8">
    <source>
        <dbReference type="EMBL" id="KGD72996.1"/>
    </source>
</evidence>
<dbReference type="InterPro" id="IPR005471">
    <property type="entry name" value="Tscrpt_reg_IclR_N"/>
</dbReference>
<keyword evidence="2" id="KW-0238">DNA-binding</keyword>
<evidence type="ECO:0000256" key="2">
    <source>
        <dbReference type="ARBA" id="ARBA00023125"/>
    </source>
</evidence>
<dbReference type="InterPro" id="IPR036390">
    <property type="entry name" value="WH_DNA-bd_sf"/>
</dbReference>
<feature type="domain" description="IclR-ED" evidence="7">
    <location>
        <begin position="76"/>
        <end position="261"/>
    </location>
</feature>
<dbReference type="InterPro" id="IPR036388">
    <property type="entry name" value="WH-like_DNA-bd_sf"/>
</dbReference>
<feature type="domain" description="HTH iclR-type" evidence="6">
    <location>
        <begin position="14"/>
        <end position="75"/>
    </location>
</feature>
<dbReference type="GO" id="GO:0003677">
    <property type="term" value="F:DNA binding"/>
    <property type="evidence" value="ECO:0007669"/>
    <property type="project" value="UniProtKB-KW"/>
</dbReference>
<organism evidence="8 9">
    <name type="scientific">Tatumella morbirosei</name>
    <dbReference type="NCBI Taxonomy" id="642227"/>
    <lineage>
        <taxon>Bacteria</taxon>
        <taxon>Pseudomonadati</taxon>
        <taxon>Pseudomonadota</taxon>
        <taxon>Gammaproteobacteria</taxon>
        <taxon>Enterobacterales</taxon>
        <taxon>Erwiniaceae</taxon>
        <taxon>Tatumella</taxon>
    </lineage>
</organism>
<dbReference type="Proteomes" id="UP000029577">
    <property type="component" value="Unassembled WGS sequence"/>
</dbReference>
<dbReference type="GO" id="GO:0045892">
    <property type="term" value="P:negative regulation of DNA-templated transcription"/>
    <property type="evidence" value="ECO:0007669"/>
    <property type="project" value="TreeGrafter"/>
</dbReference>
<dbReference type="GO" id="GO:0003700">
    <property type="term" value="F:DNA-binding transcription factor activity"/>
    <property type="evidence" value="ECO:0007669"/>
    <property type="project" value="TreeGrafter"/>
</dbReference>
<dbReference type="eggNOG" id="COG1414">
    <property type="taxonomic scope" value="Bacteria"/>
</dbReference>
<name>A0A095T7X7_9GAMM</name>
<reference evidence="8" key="1">
    <citation type="submission" date="2014-12" db="EMBL/GenBank/DDBJ databases">
        <title>The draft genome of the Tatumella morbirosei type strain, LMG23360T isolated from pineapple rot.</title>
        <authorList>
            <person name="Smits T.H."/>
            <person name="Palmer M."/>
            <person name="Venter S.N."/>
            <person name="Duffy B."/>
            <person name="Steenkamp E.T."/>
            <person name="Chan W.Y."/>
            <person name="Coutinho T.A."/>
            <person name="Coetzee M.P."/>
            <person name="De Maayer P."/>
        </authorList>
    </citation>
    <scope>NUCLEOTIDE SEQUENCE [LARGE SCALE GENOMIC DNA]</scope>
    <source>
        <strain evidence="8">LMG 23360</strain>
    </source>
</reference>
<dbReference type="PROSITE" id="PS51077">
    <property type="entry name" value="HTH_ICLR"/>
    <property type="match status" value="1"/>
</dbReference>
<evidence type="ECO:0000313" key="9">
    <source>
        <dbReference type="Proteomes" id="UP000029577"/>
    </source>
</evidence>
<evidence type="ECO:0000256" key="1">
    <source>
        <dbReference type="ARBA" id="ARBA00023015"/>
    </source>
</evidence>
<dbReference type="SMART" id="SM00346">
    <property type="entry name" value="HTH_ICLR"/>
    <property type="match status" value="1"/>
</dbReference>